<dbReference type="OrthoDB" id="5396104at2759"/>
<dbReference type="AlphaFoldDB" id="A0A3N4M1M4"/>
<dbReference type="STRING" id="1051890.A0A3N4M1M4"/>
<dbReference type="PROSITE" id="PS00518">
    <property type="entry name" value="ZF_RING_1"/>
    <property type="match status" value="1"/>
</dbReference>
<evidence type="ECO:0000313" key="5">
    <source>
        <dbReference type="Proteomes" id="UP000267821"/>
    </source>
</evidence>
<evidence type="ECO:0000256" key="2">
    <source>
        <dbReference type="ARBA" id="ARBA00022771"/>
    </source>
</evidence>
<dbReference type="InParanoid" id="A0A3N4M1M4"/>
<accession>A0A3N4M1M4</accession>
<evidence type="ECO:0000256" key="1">
    <source>
        <dbReference type="ARBA" id="ARBA00022723"/>
    </source>
</evidence>
<evidence type="ECO:0000313" key="4">
    <source>
        <dbReference type="EMBL" id="RPB29076.1"/>
    </source>
</evidence>
<dbReference type="GO" id="GO:0008270">
    <property type="term" value="F:zinc ion binding"/>
    <property type="evidence" value="ECO:0007669"/>
    <property type="project" value="UniProtKB-KW"/>
</dbReference>
<sequence length="318" mass="36077">MFLDTHHKNHLLDGSRNSTSSAYYIQSKMARNYLSLSANITCNSKQESHTSRPPVTPRTPVPKTPTPWIWICHKCRQSYPFKATPRCLSCSHRFCNKCISELDYSGWMVYDSYWSRKTDPAAVAKRRCVWVTEGTNRRGSTCATNPIDSSEGHEKFRYEVATERSTEQQETNREEEERIWLEWQSANSDTELRQSHAEVVANNSVFTESAAPRRSRKRTLTINTDGIVEDVTLSSAGQELNWGPFLPYNYPLSPSSFIGTGSFTWEKSLLDQISEGGNEQDNDRSEESAGVLEHIIDPRLLPKTAVDSGRIDACFSTC</sequence>
<evidence type="ECO:0000256" key="3">
    <source>
        <dbReference type="ARBA" id="ARBA00022833"/>
    </source>
</evidence>
<protein>
    <recommendedName>
        <fullName evidence="6">RING-type domain-containing protein</fullName>
    </recommendedName>
</protein>
<keyword evidence="5" id="KW-1185">Reference proteome</keyword>
<keyword evidence="2" id="KW-0863">Zinc-finger</keyword>
<dbReference type="SUPFAM" id="SSF57850">
    <property type="entry name" value="RING/U-box"/>
    <property type="match status" value="1"/>
</dbReference>
<name>A0A3N4M1M4_9PEZI</name>
<dbReference type="EMBL" id="ML121528">
    <property type="protein sequence ID" value="RPB29076.1"/>
    <property type="molecule type" value="Genomic_DNA"/>
</dbReference>
<dbReference type="InterPro" id="IPR017907">
    <property type="entry name" value="Znf_RING_CS"/>
</dbReference>
<keyword evidence="3" id="KW-0862">Zinc</keyword>
<dbReference type="Proteomes" id="UP000267821">
    <property type="component" value="Unassembled WGS sequence"/>
</dbReference>
<organism evidence="4 5">
    <name type="scientific">Terfezia boudieri ATCC MYA-4762</name>
    <dbReference type="NCBI Taxonomy" id="1051890"/>
    <lineage>
        <taxon>Eukaryota</taxon>
        <taxon>Fungi</taxon>
        <taxon>Dikarya</taxon>
        <taxon>Ascomycota</taxon>
        <taxon>Pezizomycotina</taxon>
        <taxon>Pezizomycetes</taxon>
        <taxon>Pezizales</taxon>
        <taxon>Pezizaceae</taxon>
        <taxon>Terfezia</taxon>
    </lineage>
</organism>
<gene>
    <name evidence="4" type="ORF">L211DRAFT_255784</name>
</gene>
<keyword evidence="1" id="KW-0479">Metal-binding</keyword>
<evidence type="ECO:0008006" key="6">
    <source>
        <dbReference type="Google" id="ProtNLM"/>
    </source>
</evidence>
<proteinExistence type="predicted"/>
<reference evidence="4 5" key="1">
    <citation type="journal article" date="2018" name="Nat. Ecol. Evol.">
        <title>Pezizomycetes genomes reveal the molecular basis of ectomycorrhizal truffle lifestyle.</title>
        <authorList>
            <person name="Murat C."/>
            <person name="Payen T."/>
            <person name="Noel B."/>
            <person name="Kuo A."/>
            <person name="Morin E."/>
            <person name="Chen J."/>
            <person name="Kohler A."/>
            <person name="Krizsan K."/>
            <person name="Balestrini R."/>
            <person name="Da Silva C."/>
            <person name="Montanini B."/>
            <person name="Hainaut M."/>
            <person name="Levati E."/>
            <person name="Barry K.W."/>
            <person name="Belfiori B."/>
            <person name="Cichocki N."/>
            <person name="Clum A."/>
            <person name="Dockter R.B."/>
            <person name="Fauchery L."/>
            <person name="Guy J."/>
            <person name="Iotti M."/>
            <person name="Le Tacon F."/>
            <person name="Lindquist E.A."/>
            <person name="Lipzen A."/>
            <person name="Malagnac F."/>
            <person name="Mello A."/>
            <person name="Molinier V."/>
            <person name="Miyauchi S."/>
            <person name="Poulain J."/>
            <person name="Riccioni C."/>
            <person name="Rubini A."/>
            <person name="Sitrit Y."/>
            <person name="Splivallo R."/>
            <person name="Traeger S."/>
            <person name="Wang M."/>
            <person name="Zifcakova L."/>
            <person name="Wipf D."/>
            <person name="Zambonelli A."/>
            <person name="Paolocci F."/>
            <person name="Nowrousian M."/>
            <person name="Ottonello S."/>
            <person name="Baldrian P."/>
            <person name="Spatafora J.W."/>
            <person name="Henrissat B."/>
            <person name="Nagy L.G."/>
            <person name="Aury J.M."/>
            <person name="Wincker P."/>
            <person name="Grigoriev I.V."/>
            <person name="Bonfante P."/>
            <person name="Martin F.M."/>
        </authorList>
    </citation>
    <scope>NUCLEOTIDE SEQUENCE [LARGE SCALE GENOMIC DNA]</scope>
    <source>
        <strain evidence="4 5">ATCC MYA-4762</strain>
    </source>
</reference>